<comment type="caution">
    <text evidence="3">The sequence shown here is derived from an EMBL/GenBank/DDBJ whole genome shotgun (WGS) entry which is preliminary data.</text>
</comment>
<name>A0A506U4W2_9HYPH</name>
<dbReference type="Proteomes" id="UP000318801">
    <property type="component" value="Unassembled WGS sequence"/>
</dbReference>
<reference evidence="3 4" key="1">
    <citation type="submission" date="2019-06" db="EMBL/GenBank/DDBJ databases">
        <authorList>
            <person name="Li M."/>
        </authorList>
    </citation>
    <scope>NUCLEOTIDE SEQUENCE [LARGE SCALE GENOMIC DNA]</scope>
    <source>
        <strain evidence="3 4">BGMRC2036</strain>
    </source>
</reference>
<dbReference type="InterPro" id="IPR000014">
    <property type="entry name" value="PAS"/>
</dbReference>
<dbReference type="InterPro" id="IPR035965">
    <property type="entry name" value="PAS-like_dom_sf"/>
</dbReference>
<dbReference type="PROSITE" id="PS50112">
    <property type="entry name" value="PAS"/>
    <property type="match status" value="1"/>
</dbReference>
<feature type="region of interest" description="Disordered" evidence="1">
    <location>
        <begin position="219"/>
        <end position="238"/>
    </location>
</feature>
<dbReference type="InterPro" id="IPR036890">
    <property type="entry name" value="HATPase_C_sf"/>
</dbReference>
<dbReference type="NCBIfam" id="TIGR00229">
    <property type="entry name" value="sensory_box"/>
    <property type="match status" value="1"/>
</dbReference>
<dbReference type="Gene3D" id="3.30.565.10">
    <property type="entry name" value="Histidine kinase-like ATPase, C-terminal domain"/>
    <property type="match status" value="1"/>
</dbReference>
<gene>
    <name evidence="3" type="ORF">FJU08_13870</name>
</gene>
<proteinExistence type="predicted"/>
<dbReference type="CDD" id="cd00130">
    <property type="entry name" value="PAS"/>
    <property type="match status" value="1"/>
</dbReference>
<dbReference type="OrthoDB" id="7916049at2"/>
<dbReference type="Pfam" id="PF00989">
    <property type="entry name" value="PAS"/>
    <property type="match status" value="1"/>
</dbReference>
<dbReference type="Gene3D" id="3.30.450.20">
    <property type="entry name" value="PAS domain"/>
    <property type="match status" value="1"/>
</dbReference>
<dbReference type="EMBL" id="VHLG01000009">
    <property type="protein sequence ID" value="TPW29423.1"/>
    <property type="molecule type" value="Genomic_DNA"/>
</dbReference>
<evidence type="ECO:0000256" key="1">
    <source>
        <dbReference type="SAM" id="MobiDB-lite"/>
    </source>
</evidence>
<evidence type="ECO:0000259" key="2">
    <source>
        <dbReference type="PROSITE" id="PS50112"/>
    </source>
</evidence>
<dbReference type="AlphaFoldDB" id="A0A506U4W2"/>
<dbReference type="SUPFAM" id="SSF55874">
    <property type="entry name" value="ATPase domain of HSP90 chaperone/DNA topoisomerase II/histidine kinase"/>
    <property type="match status" value="1"/>
</dbReference>
<accession>A0A506U4W2</accession>
<feature type="domain" description="PAS" evidence="2">
    <location>
        <begin position="12"/>
        <end position="82"/>
    </location>
</feature>
<dbReference type="InterPro" id="IPR013767">
    <property type="entry name" value="PAS_fold"/>
</dbReference>
<evidence type="ECO:0000313" key="3">
    <source>
        <dbReference type="EMBL" id="TPW29423.1"/>
    </source>
</evidence>
<sequence length="456" mass="49103">MMRSDMTSTDGTPGGMRDTIDAAPETVVITALDGRIEIANEAAILLFGQTEERLRGMMIADLFAMEYRDQIQQCLERAGRPASGYQLEEFEVRTARPPIRAVKVSLARMKHREGLCVIVQAAPMPQGLSAVTESEPEKPSSVWVYNRDARQNDAVQQVSAKPAPVSDATGINSSIVPDKDSANIAAKSPLPSLDRAVEAPVARAPMPDIGRDDALFAASTSETPASRQAEPPRQPAWSSAALGVSEPVPRKVAQEAAANRAAALKEAWAKAEVAQRTTAPPPQLSRRGPAEQRDLYAEFESVREQKRKVSELPKVKPAKALRSSFEAHRLAAAGECVHLVARIDDGIGDMVVDELALRPLFDLLIERLIAVSPLYCDAEITMDPVGDYGFVARFKDIGRGLSEDELALVGEQPDLSTGFSHTAIARARVAVDLLGGRLAIDTAIEKGTTITVTLDA</sequence>
<dbReference type="SMART" id="SM00091">
    <property type="entry name" value="PAS"/>
    <property type="match status" value="1"/>
</dbReference>
<keyword evidence="4" id="KW-1185">Reference proteome</keyword>
<feature type="region of interest" description="Disordered" evidence="1">
    <location>
        <begin position="153"/>
        <end position="187"/>
    </location>
</feature>
<dbReference type="GO" id="GO:0006355">
    <property type="term" value="P:regulation of DNA-templated transcription"/>
    <property type="evidence" value="ECO:0007669"/>
    <property type="project" value="InterPro"/>
</dbReference>
<organism evidence="3 4">
    <name type="scientific">Martelella alba</name>
    <dbReference type="NCBI Taxonomy" id="2590451"/>
    <lineage>
        <taxon>Bacteria</taxon>
        <taxon>Pseudomonadati</taxon>
        <taxon>Pseudomonadota</taxon>
        <taxon>Alphaproteobacteria</taxon>
        <taxon>Hyphomicrobiales</taxon>
        <taxon>Aurantimonadaceae</taxon>
        <taxon>Martelella</taxon>
    </lineage>
</organism>
<protein>
    <submittedName>
        <fullName evidence="3">PAS domain S-box protein</fullName>
    </submittedName>
</protein>
<dbReference type="SUPFAM" id="SSF55785">
    <property type="entry name" value="PYP-like sensor domain (PAS domain)"/>
    <property type="match status" value="1"/>
</dbReference>
<evidence type="ECO:0000313" key="4">
    <source>
        <dbReference type="Proteomes" id="UP000318801"/>
    </source>
</evidence>